<name>A0A1S2LPM9_9BACI</name>
<dbReference type="InterPro" id="IPR052710">
    <property type="entry name" value="CAAX_protease"/>
</dbReference>
<reference evidence="4 5" key="2">
    <citation type="journal article" date="2017" name="Genome Announc.">
        <title>Draft Genome Sequences of Four Alkaliphilic Bacteria Belonging to the Anaerobacillus Genus.</title>
        <authorList>
            <person name="Bassil N.M."/>
            <person name="Lloyd J.R."/>
        </authorList>
    </citation>
    <scope>NUCLEOTIDE SEQUENCE [LARGE SCALE GENOMIC DNA]</scope>
    <source>
        <strain evidence="4 5">NB2006</strain>
    </source>
</reference>
<accession>A0A1S2LPM9</accession>
<feature type="transmembrane region" description="Helical" evidence="1">
    <location>
        <begin position="74"/>
        <end position="96"/>
    </location>
</feature>
<evidence type="ECO:0000259" key="2">
    <source>
        <dbReference type="Pfam" id="PF02517"/>
    </source>
</evidence>
<organism evidence="3 5">
    <name type="scientific">Anaerobacillus isosaccharinicus</name>
    <dbReference type="NCBI Taxonomy" id="1532552"/>
    <lineage>
        <taxon>Bacteria</taxon>
        <taxon>Bacillati</taxon>
        <taxon>Bacillota</taxon>
        <taxon>Bacilli</taxon>
        <taxon>Bacillales</taxon>
        <taxon>Bacillaceae</taxon>
        <taxon>Anaerobacillus</taxon>
    </lineage>
</organism>
<feature type="transmembrane region" description="Helical" evidence="1">
    <location>
        <begin position="189"/>
        <end position="208"/>
    </location>
</feature>
<proteinExistence type="predicted"/>
<dbReference type="EMBL" id="LQXD01000115">
    <property type="protein sequence ID" value="OIJ14314.1"/>
    <property type="molecule type" value="Genomic_DNA"/>
</dbReference>
<dbReference type="KEGG" id="aia:AWH56_008465"/>
<dbReference type="GO" id="GO:0006508">
    <property type="term" value="P:proteolysis"/>
    <property type="evidence" value="ECO:0007669"/>
    <property type="project" value="UniProtKB-KW"/>
</dbReference>
<evidence type="ECO:0000256" key="1">
    <source>
        <dbReference type="SAM" id="Phobius"/>
    </source>
</evidence>
<dbReference type="GO" id="GO:0004175">
    <property type="term" value="F:endopeptidase activity"/>
    <property type="evidence" value="ECO:0007669"/>
    <property type="project" value="UniProtKB-ARBA"/>
</dbReference>
<evidence type="ECO:0000313" key="3">
    <source>
        <dbReference type="EMBL" id="OIJ14314.1"/>
    </source>
</evidence>
<keyword evidence="5" id="KW-1185">Reference proteome</keyword>
<feature type="transmembrane region" description="Helical" evidence="1">
    <location>
        <begin position="12"/>
        <end position="30"/>
    </location>
</feature>
<dbReference type="GO" id="GO:0008237">
    <property type="term" value="F:metallopeptidase activity"/>
    <property type="evidence" value="ECO:0007669"/>
    <property type="project" value="UniProtKB-KW"/>
</dbReference>
<keyword evidence="1" id="KW-0472">Membrane</keyword>
<feature type="transmembrane region" description="Helical" evidence="1">
    <location>
        <begin position="155"/>
        <end position="183"/>
    </location>
</feature>
<feature type="domain" description="CAAX prenyl protease 2/Lysostaphin resistance protein A-like" evidence="2">
    <location>
        <begin position="117"/>
        <end position="202"/>
    </location>
</feature>
<feature type="transmembrane region" description="Helical" evidence="1">
    <location>
        <begin position="116"/>
        <end position="134"/>
    </location>
</feature>
<keyword evidence="4" id="KW-0645">Protease</keyword>
<dbReference type="InterPro" id="IPR003675">
    <property type="entry name" value="Rce1/LyrA-like_dom"/>
</dbReference>
<dbReference type="Pfam" id="PF02517">
    <property type="entry name" value="Rce1-like"/>
    <property type="match status" value="1"/>
</dbReference>
<dbReference type="RefSeq" id="WP_071317518.1">
    <property type="nucleotide sequence ID" value="NZ_CP063356.2"/>
</dbReference>
<dbReference type="EMBL" id="CP063356">
    <property type="protein sequence ID" value="QOY37599.1"/>
    <property type="molecule type" value="Genomic_DNA"/>
</dbReference>
<dbReference type="PANTHER" id="PTHR36435">
    <property type="entry name" value="SLR1288 PROTEIN"/>
    <property type="match status" value="1"/>
</dbReference>
<keyword evidence="4" id="KW-0482">Metalloprotease</keyword>
<dbReference type="PANTHER" id="PTHR36435:SF1">
    <property type="entry name" value="CAAX AMINO TERMINAL PROTEASE FAMILY PROTEIN"/>
    <property type="match status" value="1"/>
</dbReference>
<reference evidence="3 5" key="1">
    <citation type="submission" date="2016-10" db="EMBL/GenBank/DDBJ databases">
        <title>Draft genome sequences of four alkaliphilic bacteria belonging to the Anaerobacillus genus.</title>
        <authorList>
            <person name="Bassil N.M."/>
            <person name="Lloyd J.R."/>
        </authorList>
    </citation>
    <scope>NUCLEOTIDE SEQUENCE [LARGE SCALE GENOMIC DNA]</scope>
    <source>
        <strain evidence="3 5">NB2006</strain>
    </source>
</reference>
<keyword evidence="1" id="KW-1133">Transmembrane helix</keyword>
<gene>
    <name evidence="4" type="ORF">AWH56_008465</name>
    <name evidence="3" type="ORF">AWH56_13005</name>
</gene>
<feature type="transmembrane region" description="Helical" evidence="1">
    <location>
        <begin position="42"/>
        <end position="62"/>
    </location>
</feature>
<dbReference type="GO" id="GO:0080120">
    <property type="term" value="P:CAAX-box protein maturation"/>
    <property type="evidence" value="ECO:0007669"/>
    <property type="project" value="UniProtKB-ARBA"/>
</dbReference>
<dbReference type="OrthoDB" id="2194912at2"/>
<reference evidence="4 5" key="3">
    <citation type="journal article" date="2019" name="Int. J. Syst. Evol. Microbiol.">
        <title>Anaerobacillus isosaccharinicus sp. nov., an alkaliphilic bacterium which degrades isosaccharinic acid.</title>
        <authorList>
            <person name="Bassil N.M."/>
            <person name="Lloyd J.R."/>
        </authorList>
    </citation>
    <scope>NUCLEOTIDE SEQUENCE [LARGE SCALE GENOMIC DNA]</scope>
    <source>
        <strain evidence="4 5">NB2006</strain>
    </source>
</reference>
<sequence length="209" mass="24308">MNKKNISYISIPLLYLLTVTLLIFHWPKYFINSITLEVLGDWILGIYLICFIIAIALFKFIADTNNTVLIKVTWGIIGFVLSLFTFYLYGVFLYSINYQAAHNTSLTFVDLIEFNRYLLVIPLLLAPIFEEIVFRRIAVNFLENKTKRVWLSASISALLFLLVHWQGFESLVYLFIGLILVWVYKKGGLISSIITHITLNIIMYFIIFI</sequence>
<keyword evidence="4" id="KW-0378">Hydrolase</keyword>
<evidence type="ECO:0000313" key="4">
    <source>
        <dbReference type="EMBL" id="QOY37599.1"/>
    </source>
</evidence>
<dbReference type="AlphaFoldDB" id="A0A1S2LPM9"/>
<protein>
    <submittedName>
        <fullName evidence="4">CPBP family intramembrane metalloprotease</fullName>
    </submittedName>
</protein>
<dbReference type="Proteomes" id="UP000180175">
    <property type="component" value="Chromosome"/>
</dbReference>
<keyword evidence="1" id="KW-0812">Transmembrane</keyword>
<reference evidence="4" key="4">
    <citation type="submission" date="2020-10" db="EMBL/GenBank/DDBJ databases">
        <authorList>
            <person name="Bassil N.M."/>
            <person name="Lloyd J.R."/>
        </authorList>
    </citation>
    <scope>NUCLEOTIDE SEQUENCE</scope>
    <source>
        <strain evidence="4">NB2006</strain>
    </source>
</reference>
<evidence type="ECO:0000313" key="5">
    <source>
        <dbReference type="Proteomes" id="UP000180175"/>
    </source>
</evidence>